<feature type="domain" description="UDP-N-acetylenolpyruvoylglucosamine reductase C-terminal" evidence="1">
    <location>
        <begin position="1"/>
        <end position="37"/>
    </location>
</feature>
<gene>
    <name evidence="2" type="ORF">H9871_12950</name>
</gene>
<evidence type="ECO:0000313" key="2">
    <source>
        <dbReference type="EMBL" id="HIX01037.1"/>
    </source>
</evidence>
<dbReference type="GO" id="GO:0008762">
    <property type="term" value="F:UDP-N-acetylmuramate dehydrogenase activity"/>
    <property type="evidence" value="ECO:0007669"/>
    <property type="project" value="InterPro"/>
</dbReference>
<protein>
    <submittedName>
        <fullName evidence="2">UDP-N-acetylenolpyruvoylglucosamine reductase</fullName>
    </submittedName>
</protein>
<organism evidence="2 3">
    <name type="scientific">Candidatus Nesterenkonia stercoripullorum</name>
    <dbReference type="NCBI Taxonomy" id="2838701"/>
    <lineage>
        <taxon>Bacteria</taxon>
        <taxon>Bacillati</taxon>
        <taxon>Actinomycetota</taxon>
        <taxon>Actinomycetes</taxon>
        <taxon>Micrococcales</taxon>
        <taxon>Micrococcaceae</taxon>
        <taxon>Nesterenkonia</taxon>
    </lineage>
</organism>
<evidence type="ECO:0000313" key="3">
    <source>
        <dbReference type="Proteomes" id="UP000824151"/>
    </source>
</evidence>
<dbReference type="InterPro" id="IPR011601">
    <property type="entry name" value="MurB_C"/>
</dbReference>
<proteinExistence type="predicted"/>
<dbReference type="EMBL" id="DXGD01000483">
    <property type="protein sequence ID" value="HIX01037.1"/>
    <property type="molecule type" value="Genomic_DNA"/>
</dbReference>
<evidence type="ECO:0000259" key="1">
    <source>
        <dbReference type="Pfam" id="PF02873"/>
    </source>
</evidence>
<dbReference type="AlphaFoldDB" id="A0A9D1UVD3"/>
<reference evidence="2" key="1">
    <citation type="journal article" date="2021" name="PeerJ">
        <title>Extensive microbial diversity within the chicken gut microbiome revealed by metagenomics and culture.</title>
        <authorList>
            <person name="Gilroy R."/>
            <person name="Ravi A."/>
            <person name="Getino M."/>
            <person name="Pursley I."/>
            <person name="Horton D.L."/>
            <person name="Alikhan N.F."/>
            <person name="Baker D."/>
            <person name="Gharbi K."/>
            <person name="Hall N."/>
            <person name="Watson M."/>
            <person name="Adriaenssens E.M."/>
            <person name="Foster-Nyarko E."/>
            <person name="Jarju S."/>
            <person name="Secka A."/>
            <person name="Antonio M."/>
            <person name="Oren A."/>
            <person name="Chaudhuri R.R."/>
            <person name="La Ragione R."/>
            <person name="Hildebrand F."/>
            <person name="Pallen M.J."/>
        </authorList>
    </citation>
    <scope>NUCLEOTIDE SEQUENCE</scope>
    <source>
        <strain evidence="2">ChiHejej3B27-3195</strain>
    </source>
</reference>
<comment type="caution">
    <text evidence="2">The sequence shown here is derived from an EMBL/GenBank/DDBJ whole genome shotgun (WGS) entry which is preliminary data.</text>
</comment>
<dbReference type="SUPFAM" id="SSF56194">
    <property type="entry name" value="Uridine diphospho-N-Acetylenolpyruvylglucosamine reductase, MurB, C-terminal domain"/>
    <property type="match status" value="1"/>
</dbReference>
<feature type="non-terminal residue" evidence="2">
    <location>
        <position position="1"/>
    </location>
</feature>
<name>A0A9D1UVD3_9MICC</name>
<dbReference type="Pfam" id="PF02873">
    <property type="entry name" value="MurB_C"/>
    <property type="match status" value="1"/>
</dbReference>
<accession>A0A9D1UVD3</accession>
<reference evidence="2" key="2">
    <citation type="submission" date="2021-04" db="EMBL/GenBank/DDBJ databases">
        <authorList>
            <person name="Gilroy R."/>
        </authorList>
    </citation>
    <scope>NUCLEOTIDE SEQUENCE</scope>
    <source>
        <strain evidence="2">ChiHejej3B27-3195</strain>
    </source>
</reference>
<sequence>TNRGGASTEDLLTVARAVRDRVLDRFGIELHPEPVLVGCTL</sequence>
<dbReference type="InterPro" id="IPR036635">
    <property type="entry name" value="MurB_C_sf"/>
</dbReference>
<dbReference type="Gene3D" id="3.90.78.10">
    <property type="entry name" value="UDP-N-acetylenolpyruvoylglucosamine reductase, C-terminal domain"/>
    <property type="match status" value="1"/>
</dbReference>
<dbReference type="Proteomes" id="UP000824151">
    <property type="component" value="Unassembled WGS sequence"/>
</dbReference>